<dbReference type="AlphaFoldDB" id="A0A699L750"/>
<dbReference type="EMBL" id="BKCJ010587839">
    <property type="protein sequence ID" value="GFB26174.1"/>
    <property type="molecule type" value="Genomic_DNA"/>
</dbReference>
<organism evidence="1">
    <name type="scientific">Tanacetum cinerariifolium</name>
    <name type="common">Dalmatian daisy</name>
    <name type="synonym">Chrysanthemum cinerariifolium</name>
    <dbReference type="NCBI Taxonomy" id="118510"/>
    <lineage>
        <taxon>Eukaryota</taxon>
        <taxon>Viridiplantae</taxon>
        <taxon>Streptophyta</taxon>
        <taxon>Embryophyta</taxon>
        <taxon>Tracheophyta</taxon>
        <taxon>Spermatophyta</taxon>
        <taxon>Magnoliopsida</taxon>
        <taxon>eudicotyledons</taxon>
        <taxon>Gunneridae</taxon>
        <taxon>Pentapetalae</taxon>
        <taxon>asterids</taxon>
        <taxon>campanulids</taxon>
        <taxon>Asterales</taxon>
        <taxon>Asteraceae</taxon>
        <taxon>Asteroideae</taxon>
        <taxon>Anthemideae</taxon>
        <taxon>Anthemidinae</taxon>
        <taxon>Tanacetum</taxon>
    </lineage>
</organism>
<sequence length="332" mass="38496">MFRKHNSTVSDYFVAIQGDWIPNAKKYLIISVYAPQEVSEKKLIWSYLDHVIHNWMGETIIMGDFNEVRSKEERHGSTFNAHNAAIFNSIIISSSLAQVPLGGCSFTWCHKSGNKMSKLDRFLISNGLLGSCPNISAIALDRFLLDHRPILLREVCLDYGPIPFQFYHYWFDWEDFDKFVLDSWNELSIHDSNAISKFMKKLKCLKEKIRLWTKMKKESSKLQKMKLKKELSNMDILIDNKCANQEIINKRSQVMHFLPDLEKLESMEVAQKVKIKWSIEGDDNSKYYHGLLNKSRNQLSIRGVLSDASCNFGIKAINEELPPLGNLPWLKK</sequence>
<accession>A0A699L750</accession>
<keyword evidence="1" id="KW-0548">Nucleotidyltransferase</keyword>
<dbReference type="InterPro" id="IPR036691">
    <property type="entry name" value="Endo/exonu/phosph_ase_sf"/>
</dbReference>
<dbReference type="PANTHER" id="PTHR33710:SF64">
    <property type="entry name" value="ENDONUCLEASE_EXONUCLEASE_PHOSPHATASE DOMAIN-CONTAINING PROTEIN"/>
    <property type="match status" value="1"/>
</dbReference>
<evidence type="ECO:0000313" key="1">
    <source>
        <dbReference type="EMBL" id="GFB26174.1"/>
    </source>
</evidence>
<reference evidence="1" key="1">
    <citation type="journal article" date="2019" name="Sci. Rep.">
        <title>Draft genome of Tanacetum cinerariifolium, the natural source of mosquito coil.</title>
        <authorList>
            <person name="Yamashiro T."/>
            <person name="Shiraishi A."/>
            <person name="Satake H."/>
            <person name="Nakayama K."/>
        </authorList>
    </citation>
    <scope>NUCLEOTIDE SEQUENCE</scope>
</reference>
<keyword evidence="1" id="KW-0695">RNA-directed DNA polymerase</keyword>
<dbReference type="SUPFAM" id="SSF56219">
    <property type="entry name" value="DNase I-like"/>
    <property type="match status" value="1"/>
</dbReference>
<gene>
    <name evidence="1" type="ORF">Tci_698145</name>
</gene>
<dbReference type="PANTHER" id="PTHR33710">
    <property type="entry name" value="BNAC02G09200D PROTEIN"/>
    <property type="match status" value="1"/>
</dbReference>
<dbReference type="GO" id="GO:0003964">
    <property type="term" value="F:RNA-directed DNA polymerase activity"/>
    <property type="evidence" value="ECO:0007669"/>
    <property type="project" value="UniProtKB-KW"/>
</dbReference>
<comment type="caution">
    <text evidence="1">The sequence shown here is derived from an EMBL/GenBank/DDBJ whole genome shotgun (WGS) entry which is preliminary data.</text>
</comment>
<keyword evidence="1" id="KW-0808">Transferase</keyword>
<proteinExistence type="predicted"/>
<dbReference type="Gene3D" id="3.60.10.10">
    <property type="entry name" value="Endonuclease/exonuclease/phosphatase"/>
    <property type="match status" value="1"/>
</dbReference>
<protein>
    <submittedName>
        <fullName evidence="1">RNA-directed DNA polymerase, eukaryota</fullName>
    </submittedName>
</protein>
<name>A0A699L750_TANCI</name>